<dbReference type="PANTHER" id="PTHR37692">
    <property type="entry name" value="HYPOTHETICAL MEMBRANE SPANNING PROTEIN"/>
    <property type="match status" value="1"/>
</dbReference>
<proteinExistence type="predicted"/>
<dbReference type="OrthoDB" id="9811380at2"/>
<accession>A0A2T4UA71</accession>
<comment type="caution">
    <text evidence="2">The sequence shown here is derived from an EMBL/GenBank/DDBJ whole genome shotgun (WGS) entry which is preliminary data.</text>
</comment>
<evidence type="ECO:0000313" key="2">
    <source>
        <dbReference type="EMBL" id="PTL40294.1"/>
    </source>
</evidence>
<feature type="transmembrane region" description="Helical" evidence="1">
    <location>
        <begin position="160"/>
        <end position="179"/>
    </location>
</feature>
<keyword evidence="1" id="KW-1133">Transmembrane helix</keyword>
<keyword evidence="3" id="KW-1185">Reference proteome</keyword>
<dbReference type="Pfam" id="PF04238">
    <property type="entry name" value="DUF420"/>
    <property type="match status" value="1"/>
</dbReference>
<feature type="transmembrane region" description="Helical" evidence="1">
    <location>
        <begin position="82"/>
        <end position="102"/>
    </location>
</feature>
<keyword evidence="1" id="KW-0812">Transmembrane</keyword>
<gene>
    <name evidence="2" type="ORF">C6Y45_02625</name>
</gene>
<sequence length="181" mass="20687">MKSIWNSLVKHHVRTVIVITIVVNLLVVLLSFIPGYIGELPGWVTVLPLLNATLNTFTFIFLMGALLAILKRNITVHRRFIYAAFTTTAVFLLSYVTFHFMAESTPYGGGGIMAGIYYFILISHIILAAVIVPFALMSFFTGYKDLRSRHRKWVRWAMPMWLYVSFTGVVVYVMISPYYSF</sequence>
<evidence type="ECO:0000256" key="1">
    <source>
        <dbReference type="SAM" id="Phobius"/>
    </source>
</evidence>
<feature type="transmembrane region" description="Helical" evidence="1">
    <location>
        <begin position="114"/>
        <end position="140"/>
    </location>
</feature>
<keyword evidence="1" id="KW-0472">Membrane</keyword>
<feature type="transmembrane region" description="Helical" evidence="1">
    <location>
        <begin position="49"/>
        <end position="70"/>
    </location>
</feature>
<evidence type="ECO:0000313" key="3">
    <source>
        <dbReference type="Proteomes" id="UP000240509"/>
    </source>
</evidence>
<dbReference type="AlphaFoldDB" id="A0A2T4UA71"/>
<dbReference type="Proteomes" id="UP000240509">
    <property type="component" value="Unassembled WGS sequence"/>
</dbReference>
<organism evidence="2 3">
    <name type="scientific">Alkalicoccus saliphilus</name>
    <dbReference type="NCBI Taxonomy" id="200989"/>
    <lineage>
        <taxon>Bacteria</taxon>
        <taxon>Bacillati</taxon>
        <taxon>Bacillota</taxon>
        <taxon>Bacilli</taxon>
        <taxon>Bacillales</taxon>
        <taxon>Bacillaceae</taxon>
        <taxon>Alkalicoccus</taxon>
    </lineage>
</organism>
<protein>
    <submittedName>
        <fullName evidence="2">DUF420 domain-containing protein</fullName>
    </submittedName>
</protein>
<feature type="transmembrane region" description="Helical" evidence="1">
    <location>
        <begin position="12"/>
        <end position="37"/>
    </location>
</feature>
<dbReference type="PANTHER" id="PTHR37692:SF1">
    <property type="entry name" value="DUF420 DOMAIN-CONTAINING PROTEIN"/>
    <property type="match status" value="1"/>
</dbReference>
<dbReference type="InterPro" id="IPR007352">
    <property type="entry name" value="DUF420"/>
</dbReference>
<name>A0A2T4UA71_9BACI</name>
<dbReference type="EMBL" id="PZJJ01000002">
    <property type="protein sequence ID" value="PTL40294.1"/>
    <property type="molecule type" value="Genomic_DNA"/>
</dbReference>
<reference evidence="2 3" key="1">
    <citation type="submission" date="2018-03" db="EMBL/GenBank/DDBJ databases">
        <title>Alkalicoccus saliphilus sp. nov., isolated from a mineral pool.</title>
        <authorList>
            <person name="Zhao B."/>
        </authorList>
    </citation>
    <scope>NUCLEOTIDE SEQUENCE [LARGE SCALE GENOMIC DNA]</scope>
    <source>
        <strain evidence="2 3">6AG</strain>
    </source>
</reference>